<dbReference type="GO" id="GO:0005737">
    <property type="term" value="C:cytoplasm"/>
    <property type="evidence" value="ECO:0007669"/>
    <property type="project" value="TreeGrafter"/>
</dbReference>
<reference evidence="5 6" key="1">
    <citation type="submission" date="2019-07" db="EMBL/GenBank/DDBJ databases">
        <title>Rhodotorula toruloides NBRC10032 genome sequencing.</title>
        <authorList>
            <person name="Shida Y."/>
            <person name="Takaku H."/>
            <person name="Ogasawara W."/>
            <person name="Mori K."/>
        </authorList>
    </citation>
    <scope>NUCLEOTIDE SEQUENCE [LARGE SCALE GENOMIC DNA]</scope>
    <source>
        <strain evidence="5 6">NBRC10032</strain>
    </source>
</reference>
<dbReference type="EMBL" id="BJWK01000007">
    <property type="protein sequence ID" value="GEM09160.1"/>
    <property type="molecule type" value="Genomic_DNA"/>
</dbReference>
<feature type="region of interest" description="Disordered" evidence="2">
    <location>
        <begin position="313"/>
        <end position="355"/>
    </location>
</feature>
<dbReference type="InterPro" id="IPR035899">
    <property type="entry name" value="DBL_dom_sf"/>
</dbReference>
<feature type="region of interest" description="Disordered" evidence="2">
    <location>
        <begin position="360"/>
        <end position="379"/>
    </location>
</feature>
<dbReference type="InterPro" id="IPR000219">
    <property type="entry name" value="DH_dom"/>
</dbReference>
<evidence type="ECO:0000313" key="5">
    <source>
        <dbReference type="EMBL" id="GEM09160.1"/>
    </source>
</evidence>
<feature type="compositionally biased region" description="Basic residues" evidence="2">
    <location>
        <begin position="343"/>
        <end position="352"/>
    </location>
</feature>
<evidence type="ECO:0000256" key="3">
    <source>
        <dbReference type="SAM" id="Phobius"/>
    </source>
</evidence>
<dbReference type="GO" id="GO:0005085">
    <property type="term" value="F:guanyl-nucleotide exchange factor activity"/>
    <property type="evidence" value="ECO:0007669"/>
    <property type="project" value="InterPro"/>
</dbReference>
<evidence type="ECO:0000256" key="1">
    <source>
        <dbReference type="SAM" id="Coils"/>
    </source>
</evidence>
<feature type="region of interest" description="Disordered" evidence="2">
    <location>
        <begin position="1083"/>
        <end position="1163"/>
    </location>
</feature>
<evidence type="ECO:0000313" key="6">
    <source>
        <dbReference type="Proteomes" id="UP000321518"/>
    </source>
</evidence>
<feature type="coiled-coil region" evidence="1">
    <location>
        <begin position="1431"/>
        <end position="1479"/>
    </location>
</feature>
<keyword evidence="3" id="KW-0812">Transmembrane</keyword>
<accession>A0A511KFK6</accession>
<dbReference type="Pfam" id="PF00621">
    <property type="entry name" value="RhoGEF"/>
    <property type="match status" value="1"/>
</dbReference>
<feature type="compositionally biased region" description="Polar residues" evidence="2">
    <location>
        <begin position="1177"/>
        <end position="1186"/>
    </location>
</feature>
<organism evidence="5 6">
    <name type="scientific">Rhodotorula toruloides</name>
    <name type="common">Yeast</name>
    <name type="synonym">Rhodosporidium toruloides</name>
    <dbReference type="NCBI Taxonomy" id="5286"/>
    <lineage>
        <taxon>Eukaryota</taxon>
        <taxon>Fungi</taxon>
        <taxon>Dikarya</taxon>
        <taxon>Basidiomycota</taxon>
        <taxon>Pucciniomycotina</taxon>
        <taxon>Microbotryomycetes</taxon>
        <taxon>Sporidiobolales</taxon>
        <taxon>Sporidiobolaceae</taxon>
        <taxon>Rhodotorula</taxon>
    </lineage>
</organism>
<dbReference type="Gene3D" id="1.20.900.10">
    <property type="entry name" value="Dbl homology (DH) domain"/>
    <property type="match status" value="1"/>
</dbReference>
<gene>
    <name evidence="5" type="ORF">Rt10032_c07g3177</name>
</gene>
<dbReference type="PANTHER" id="PTHR12673">
    <property type="entry name" value="FACIOGENITAL DYSPLASIA PROTEIN"/>
    <property type="match status" value="1"/>
</dbReference>
<dbReference type="Gene3D" id="2.70.50.70">
    <property type="match status" value="1"/>
</dbReference>
<dbReference type="Proteomes" id="UP000321518">
    <property type="component" value="Unassembled WGS sequence"/>
</dbReference>
<evidence type="ECO:0000259" key="4">
    <source>
        <dbReference type="PROSITE" id="PS50010"/>
    </source>
</evidence>
<feature type="region of interest" description="Disordered" evidence="2">
    <location>
        <begin position="229"/>
        <end position="277"/>
    </location>
</feature>
<feature type="region of interest" description="Disordered" evidence="2">
    <location>
        <begin position="1018"/>
        <end position="1067"/>
    </location>
</feature>
<feature type="compositionally biased region" description="Gly residues" evidence="2">
    <location>
        <begin position="247"/>
        <end position="274"/>
    </location>
</feature>
<feature type="compositionally biased region" description="Polar residues" evidence="2">
    <location>
        <begin position="1233"/>
        <end position="1249"/>
    </location>
</feature>
<feature type="compositionally biased region" description="Polar residues" evidence="2">
    <location>
        <begin position="936"/>
        <end position="979"/>
    </location>
</feature>
<dbReference type="PANTHER" id="PTHR12673:SF270">
    <property type="entry name" value="FYVE-TYPE DOMAIN-CONTAINING PROTEIN"/>
    <property type="match status" value="1"/>
</dbReference>
<feature type="domain" description="DH" evidence="4">
    <location>
        <begin position="393"/>
        <end position="583"/>
    </location>
</feature>
<keyword evidence="3" id="KW-0472">Membrane</keyword>
<comment type="caution">
    <text evidence="5">The sequence shown here is derived from an EMBL/GenBank/DDBJ whole genome shotgun (WGS) entry which is preliminary data.</text>
</comment>
<dbReference type="SUPFAM" id="SSF48065">
    <property type="entry name" value="DBL homology domain (DH-domain)"/>
    <property type="match status" value="1"/>
</dbReference>
<dbReference type="InterPro" id="IPR051092">
    <property type="entry name" value="FYVE_RhoGEF_PH"/>
</dbReference>
<feature type="transmembrane region" description="Helical" evidence="3">
    <location>
        <begin position="287"/>
        <end position="308"/>
    </location>
</feature>
<sequence>MELVSPYAMWSKSDPQVTEEQKCVGLHFQPETVDEADLGLLVSPARGSHGSYSMTSPLKADGSDFPAKKFVTAEALASYKPVATLVAGQEFSGSCQVGMSYDLMKTMVVMASWIGGCPLQKPYKFKVPDIPGCDKWYAESSPALIDQVSDFMPTASSGGLVSVSGTAKSFTGPQIYRANTFGEGVCVNTEGTDDVYPNPGPQVFYGGKSSASSPKISLNCPGWNNNKMVTVTGTGKGPAASDATGSSGSGSGSGAGTGSGAGAGTGGTTGGTGSTGSTSLSVNDTKFLMFGGAFVALVLLAGCFIFAMHRNSSGGGGGRAQRYQDSDTSGSSDSSESDEEKPRRRHRHHRYRPTSDFLNSLGSPIALPEPTSSQPQAFRPMTPGKVRMVDFDKVRQSLQELWVTEESYLRKVSSLLKDYAIPLRTFSKRRDTAVIPQFEATHLFINLEQLVPIAEAFEADLRQLVSQMQKDKSGLPADFGEVILQHVEQMQPYKKWLANVSASEAIRRELDKHNSSFREFVERTQVHSRETAQATGGFKEFLAEPFQRVSRYRLMLDPIIFHLPPEDPNVEPLQIAIGILTDICSMQVDDATKRAATFWSLKETIDGFPDALVGFDREFIDCIDADEIIEIADSRPTTLRCTLFLFNDKVLIAKRPSGDKPGKVHAGVDNIDRTVSLYQTSHLSSTQASLLGSPKKLRKGVIGFRGLVDLAEVVAVDLGTTAAAPEFGMVFDHPPVDQSERWCGRAARKFVVANTYAPDVKRAEKEVWLGKFAEAVMRAKLKNGAKAAKRGMAMMADVSQGETSEVYWALWNRQTYERLRGTQMGKLALQLVDEASAPLDYGKDTRPIVLARATLLPSQRCRFEVKSNDSSSNSEDTISIDRIAPAVAELGTSYGLFSFPTLRPLALGSARSRPRSGLLSVLDVFSSGGGLKRGNSLVSKGSSAATTTLDTPNLSDSNSPRASSPVSPQPNSLSQSYRRSMSAKKSAPDLYSCMSGREDTTKHAGAYDVVAEMAIVPSTSATSPRGAARGRPRRSLSLPPPLAQPSLYSPTAQEHSCEAPPPADTSTLEALDDADATMDALFDAPRSNMRELEAPTTSPMAYRPPVVGSTRRRMIGPRDMRTPSMLDKNVGSASPSHLPFAREHSPTPQRRPHTSNSSNATFQSSQSYANLVDRSFESQASSTGATSKRPRPPVEASPRPTPAKKVASLADLGMGPRAPDGESTRNFSVPRKPSNSTLERRIPSSSSVQIKMRGQRVTSGASTIRAPATPPKDAVQPDVFSSPAALVAEKQRQAVEDVQMEETHADPFARLRKHVDDMRLKISRELTTANKENERIVSPTALTRSPQTRNVFGKSFGSENSFASAQHRSSNSSLTDARPRHKIDVQVLSDWTRKLADLVEAAQAQAAVAANQRRTPSPVPGHDAGGAALEMEMLEQERDLIAAELAALKEEAKTLVNENVEKQSALQSAQSDNAKLRQAYSDICQEADTLYAEFNAALESVTLAAQAEPSASDEYIDLVQQLEQSVSARYKAEHDLRVYRREVEAQLVEKAQWGELLRRHGLLA</sequence>
<protein>
    <submittedName>
        <fullName evidence="5">Rho guanyl-nucleotide exchange factor</fullName>
    </submittedName>
</protein>
<dbReference type="SMART" id="SM00325">
    <property type="entry name" value="RhoGEF"/>
    <property type="match status" value="1"/>
</dbReference>
<feature type="region of interest" description="Disordered" evidence="2">
    <location>
        <begin position="1175"/>
        <end position="1277"/>
    </location>
</feature>
<dbReference type="OrthoDB" id="660555at2759"/>
<name>A0A511KFK6_RHOTO</name>
<dbReference type="PROSITE" id="PS50010">
    <property type="entry name" value="DH_2"/>
    <property type="match status" value="1"/>
</dbReference>
<keyword evidence="1" id="KW-0175">Coiled coil</keyword>
<feature type="region of interest" description="Disordered" evidence="2">
    <location>
        <begin position="935"/>
        <end position="994"/>
    </location>
</feature>
<proteinExistence type="predicted"/>
<feature type="compositionally biased region" description="Polar residues" evidence="2">
    <location>
        <begin position="1154"/>
        <end position="1163"/>
    </location>
</feature>
<keyword evidence="3" id="KW-1133">Transmembrane helix</keyword>
<evidence type="ECO:0000256" key="2">
    <source>
        <dbReference type="SAM" id="MobiDB-lite"/>
    </source>
</evidence>